<dbReference type="GO" id="GO:0009245">
    <property type="term" value="P:lipid A biosynthetic process"/>
    <property type="evidence" value="ECO:0007669"/>
    <property type="project" value="UniProtKB-UniRule"/>
</dbReference>
<evidence type="ECO:0000256" key="1">
    <source>
        <dbReference type="ARBA" id="ARBA00022475"/>
    </source>
</evidence>
<keyword evidence="13" id="KW-1185">Reference proteome</keyword>
<evidence type="ECO:0000256" key="2">
    <source>
        <dbReference type="ARBA" id="ARBA00022516"/>
    </source>
</evidence>
<accession>A0A3N1NUY7</accession>
<keyword evidence="2 10" id="KW-0444">Lipid biosynthesis</keyword>
<evidence type="ECO:0000256" key="6">
    <source>
        <dbReference type="ARBA" id="ARBA00022801"/>
    </source>
</evidence>
<evidence type="ECO:0000256" key="10">
    <source>
        <dbReference type="HAMAP-Rule" id="MF_00575"/>
    </source>
</evidence>
<evidence type="ECO:0000256" key="3">
    <source>
        <dbReference type="ARBA" id="ARBA00022519"/>
    </source>
</evidence>
<comment type="catalytic activity">
    <reaction evidence="10">
        <text>UDP-2-N,3-O-bis[(3R)-3-hydroxytetradecanoyl]-alpha-D-glucosamine + H2O = 2-N,3-O-bis[(3R)-3-hydroxytetradecanoyl]-alpha-D-glucosaminyl 1-phosphate + UMP + 2 H(+)</text>
        <dbReference type="Rhea" id="RHEA:25213"/>
        <dbReference type="ChEBI" id="CHEBI:15377"/>
        <dbReference type="ChEBI" id="CHEBI:15378"/>
        <dbReference type="ChEBI" id="CHEBI:57865"/>
        <dbReference type="ChEBI" id="CHEBI:57957"/>
        <dbReference type="ChEBI" id="CHEBI:78847"/>
        <dbReference type="EC" id="3.6.1.54"/>
    </reaction>
</comment>
<dbReference type="InterPro" id="IPR010138">
    <property type="entry name" value="UDP-diacylglucosamine_Hdrlase"/>
</dbReference>
<feature type="binding site" evidence="10">
    <location>
        <position position="160"/>
    </location>
    <ligand>
        <name>substrate</name>
    </ligand>
</feature>
<proteinExistence type="inferred from homology"/>
<dbReference type="NCBIfam" id="TIGR01854">
    <property type="entry name" value="lipid_A_lpxH"/>
    <property type="match status" value="1"/>
</dbReference>
<dbReference type="Pfam" id="PF00149">
    <property type="entry name" value="Metallophos"/>
    <property type="match status" value="1"/>
</dbReference>
<dbReference type="Proteomes" id="UP000273643">
    <property type="component" value="Unassembled WGS sequence"/>
</dbReference>
<comment type="similarity">
    <text evidence="10">Belongs to the LpxH family.</text>
</comment>
<comment type="cofactor">
    <cofactor evidence="10">
        <name>Mn(2+)</name>
        <dbReference type="ChEBI" id="CHEBI:29035"/>
    </cofactor>
    <text evidence="10">Binds 2 Mn(2+) ions per subunit in a binuclear metal center.</text>
</comment>
<name>A0A3N1NUY7_9GAMM</name>
<dbReference type="GO" id="GO:0019897">
    <property type="term" value="C:extrinsic component of plasma membrane"/>
    <property type="evidence" value="ECO:0007669"/>
    <property type="project" value="UniProtKB-UniRule"/>
</dbReference>
<dbReference type="GO" id="GO:0008758">
    <property type="term" value="F:UDP-2,3-diacylglucosamine hydrolase activity"/>
    <property type="evidence" value="ECO:0007669"/>
    <property type="project" value="UniProtKB-UniRule"/>
</dbReference>
<feature type="binding site" evidence="10">
    <location>
        <position position="195"/>
    </location>
    <ligand>
        <name>Mn(2+)</name>
        <dbReference type="ChEBI" id="CHEBI:29035"/>
        <label>2</label>
    </ligand>
</feature>
<dbReference type="EMBL" id="RJUK01000001">
    <property type="protein sequence ID" value="ROQ20015.1"/>
    <property type="molecule type" value="Genomic_DNA"/>
</dbReference>
<dbReference type="OrthoDB" id="9783283at2"/>
<dbReference type="AlphaFoldDB" id="A0A3N1NUY7"/>
<feature type="binding site" evidence="10">
    <location>
        <position position="114"/>
    </location>
    <ligand>
        <name>Mn(2+)</name>
        <dbReference type="ChEBI" id="CHEBI:29035"/>
        <label>2</label>
    </ligand>
</feature>
<sequence length="240" mass="27403">MTRLFISDLHLNERQPTVTEGFFRFLRDRAQGVEALYILGDFFDAWIGDDDRSELSTAVAQALSALAESGTRIYLMHGNRDFLIGNEFARACGAELLPDPSVINLYGRPALLMHGDSLCTRDAEYMAFRRRVRSPQWQAEVLSLPLDKRRELAAHMRSQSQSMNSNKAQDIMDVTPREVEKAMRKERTDLLIHGHTHRPARHPLDLNGQPGERIVLGDWHERGWCLVAQPGVLQLESWEL</sequence>
<evidence type="ECO:0000256" key="9">
    <source>
        <dbReference type="ARBA" id="ARBA00023211"/>
    </source>
</evidence>
<comment type="subcellular location">
    <subcellularLocation>
        <location evidence="10">Cell inner membrane</location>
        <topology evidence="10">Peripheral membrane protein</topology>
        <orientation evidence="10">Cytoplasmic side</orientation>
    </subcellularLocation>
</comment>
<feature type="binding site" evidence="10">
    <location>
        <position position="79"/>
    </location>
    <ligand>
        <name>Mn(2+)</name>
        <dbReference type="ChEBI" id="CHEBI:29035"/>
        <label>2</label>
    </ligand>
</feature>
<comment type="caution">
    <text evidence="12">The sequence shown here is derived from an EMBL/GenBank/DDBJ whole genome shotgun (WGS) entry which is preliminary data.</text>
</comment>
<dbReference type="RefSeq" id="WP_123637265.1">
    <property type="nucleotide sequence ID" value="NZ_JBHYFO010000031.1"/>
</dbReference>
<feature type="binding site" evidence="10">
    <location>
        <position position="10"/>
    </location>
    <ligand>
        <name>Mn(2+)</name>
        <dbReference type="ChEBI" id="CHEBI:29035"/>
        <label>1</label>
    </ligand>
</feature>
<comment type="pathway">
    <text evidence="10">Glycolipid biosynthesis; lipid IV(A) biosynthesis; lipid IV(A) from (3R)-3-hydroxytetradecanoyl-[acyl-carrier-protein] and UDP-N-acetyl-alpha-D-glucosamine: step 4/6.</text>
</comment>
<dbReference type="HAMAP" id="MF_00575">
    <property type="entry name" value="LpxH"/>
    <property type="match status" value="1"/>
</dbReference>
<evidence type="ECO:0000256" key="4">
    <source>
        <dbReference type="ARBA" id="ARBA00022556"/>
    </source>
</evidence>
<organism evidence="12 13">
    <name type="scientific">Marinimicrobium koreense</name>
    <dbReference type="NCBI Taxonomy" id="306545"/>
    <lineage>
        <taxon>Bacteria</taxon>
        <taxon>Pseudomonadati</taxon>
        <taxon>Pseudomonadota</taxon>
        <taxon>Gammaproteobacteria</taxon>
        <taxon>Cellvibrionales</taxon>
        <taxon>Cellvibrionaceae</taxon>
        <taxon>Marinimicrobium</taxon>
    </lineage>
</organism>
<dbReference type="PANTHER" id="PTHR34990">
    <property type="entry name" value="UDP-2,3-DIACYLGLUCOSAMINE HYDROLASE-RELATED"/>
    <property type="match status" value="1"/>
</dbReference>
<comment type="function">
    <text evidence="10">Hydrolyzes the pyrophosphate bond of UDP-2,3-diacylglucosamine to yield 2,3-diacylglucosamine 1-phosphate (lipid X) and UMP by catalyzing the attack of water at the alpha-P atom. Involved in the biosynthesis of lipid A, a phosphorylated glycolipid that anchors the lipopolysaccharide to the outer membrane of the cell.</text>
</comment>
<dbReference type="InterPro" id="IPR043461">
    <property type="entry name" value="LpxH-like"/>
</dbReference>
<evidence type="ECO:0000256" key="8">
    <source>
        <dbReference type="ARBA" id="ARBA00023136"/>
    </source>
</evidence>
<reference evidence="12 13" key="1">
    <citation type="submission" date="2018-11" db="EMBL/GenBank/DDBJ databases">
        <title>Genomic Encyclopedia of Type Strains, Phase IV (KMG-IV): sequencing the most valuable type-strain genomes for metagenomic binning, comparative biology and taxonomic classification.</title>
        <authorList>
            <person name="Goeker M."/>
        </authorList>
    </citation>
    <scope>NUCLEOTIDE SEQUENCE [LARGE SCALE GENOMIC DNA]</scope>
    <source>
        <strain evidence="12 13">DSM 16974</strain>
    </source>
</reference>
<keyword evidence="3 10" id="KW-0997">Cell inner membrane</keyword>
<keyword evidence="5 10" id="KW-0479">Metal-binding</keyword>
<dbReference type="GO" id="GO:0030145">
    <property type="term" value="F:manganese ion binding"/>
    <property type="evidence" value="ECO:0007669"/>
    <property type="project" value="UniProtKB-UniRule"/>
</dbReference>
<feature type="binding site" evidence="10">
    <location>
        <begin position="79"/>
        <end position="80"/>
    </location>
    <ligand>
        <name>substrate</name>
    </ligand>
</feature>
<feature type="domain" description="Calcineurin-like phosphoesterase" evidence="11">
    <location>
        <begin position="1"/>
        <end position="199"/>
    </location>
</feature>
<feature type="binding site" evidence="10">
    <location>
        <position position="197"/>
    </location>
    <ligand>
        <name>Mn(2+)</name>
        <dbReference type="ChEBI" id="CHEBI:29035"/>
        <label>1</label>
    </ligand>
</feature>
<keyword evidence="7 10" id="KW-0443">Lipid metabolism</keyword>
<dbReference type="CDD" id="cd07398">
    <property type="entry name" value="MPP_YbbF-LpxH"/>
    <property type="match status" value="1"/>
</dbReference>
<dbReference type="PANTHER" id="PTHR34990:SF1">
    <property type="entry name" value="UDP-2,3-DIACYLGLUCOSAMINE HYDROLASE"/>
    <property type="match status" value="1"/>
</dbReference>
<evidence type="ECO:0000256" key="7">
    <source>
        <dbReference type="ARBA" id="ARBA00023098"/>
    </source>
</evidence>
<protein>
    <recommendedName>
        <fullName evidence="10">UDP-2,3-diacylglucosamine hydrolase</fullName>
        <ecNumber evidence="10">3.6.1.54</ecNumber>
    </recommendedName>
    <alternativeName>
        <fullName evidence="10">UDP-2,3-diacylglucosamine diphosphatase</fullName>
    </alternativeName>
</protein>
<feature type="binding site" evidence="10">
    <location>
        <position position="195"/>
    </location>
    <ligand>
        <name>substrate</name>
    </ligand>
</feature>
<evidence type="ECO:0000313" key="12">
    <source>
        <dbReference type="EMBL" id="ROQ20015.1"/>
    </source>
</evidence>
<dbReference type="Gene3D" id="3.60.21.10">
    <property type="match status" value="1"/>
</dbReference>
<dbReference type="InterPro" id="IPR029052">
    <property type="entry name" value="Metallo-depent_PP-like"/>
</dbReference>
<keyword evidence="4 10" id="KW-0441">Lipid A biosynthesis</keyword>
<keyword evidence="6 10" id="KW-0378">Hydrolase</keyword>
<feature type="binding site" evidence="10">
    <location>
        <position position="41"/>
    </location>
    <ligand>
        <name>Mn(2+)</name>
        <dbReference type="ChEBI" id="CHEBI:29035"/>
        <label>1</label>
    </ligand>
</feature>
<dbReference type="InterPro" id="IPR004843">
    <property type="entry name" value="Calcineurin-like_PHP"/>
</dbReference>
<feature type="binding site" evidence="10">
    <location>
        <position position="8"/>
    </location>
    <ligand>
        <name>Mn(2+)</name>
        <dbReference type="ChEBI" id="CHEBI:29035"/>
        <label>1</label>
    </ligand>
</feature>
<evidence type="ECO:0000256" key="5">
    <source>
        <dbReference type="ARBA" id="ARBA00022723"/>
    </source>
</evidence>
<feature type="binding site" evidence="10">
    <location>
        <position position="41"/>
    </location>
    <ligand>
        <name>Mn(2+)</name>
        <dbReference type="ChEBI" id="CHEBI:29035"/>
        <label>2</label>
    </ligand>
</feature>
<dbReference type="UniPathway" id="UPA00359">
    <property type="reaction ID" value="UER00480"/>
</dbReference>
<gene>
    <name evidence="10" type="primary">lpxH</name>
    <name evidence="12" type="ORF">EDC38_0608</name>
</gene>
<keyword evidence="8 10" id="KW-0472">Membrane</keyword>
<dbReference type="SUPFAM" id="SSF56300">
    <property type="entry name" value="Metallo-dependent phosphatases"/>
    <property type="match status" value="1"/>
</dbReference>
<dbReference type="EC" id="3.6.1.54" evidence="10"/>
<dbReference type="GO" id="GO:0005737">
    <property type="term" value="C:cytoplasm"/>
    <property type="evidence" value="ECO:0007669"/>
    <property type="project" value="InterPro"/>
</dbReference>
<evidence type="ECO:0000313" key="13">
    <source>
        <dbReference type="Proteomes" id="UP000273643"/>
    </source>
</evidence>
<feature type="binding site" evidence="10">
    <location>
        <position position="164"/>
    </location>
    <ligand>
        <name>substrate</name>
    </ligand>
</feature>
<keyword evidence="9 10" id="KW-0464">Manganese</keyword>
<feature type="binding site" evidence="10">
    <location>
        <position position="167"/>
    </location>
    <ligand>
        <name>substrate</name>
    </ligand>
</feature>
<dbReference type="NCBIfam" id="NF003743">
    <property type="entry name" value="PRK05340.1"/>
    <property type="match status" value="1"/>
</dbReference>
<feature type="binding site" evidence="10">
    <location>
        <position position="122"/>
    </location>
    <ligand>
        <name>substrate</name>
    </ligand>
</feature>
<evidence type="ECO:0000259" key="11">
    <source>
        <dbReference type="Pfam" id="PF00149"/>
    </source>
</evidence>
<keyword evidence="1 10" id="KW-1003">Cell membrane</keyword>